<dbReference type="InterPro" id="IPR003599">
    <property type="entry name" value="Ig_sub"/>
</dbReference>
<sequence length="396" mass="44639">MSHSIQPPNDHMVQGLDGWGVTYTRTKICALKGSTVEMKCNYTYPYSRHYHSYYVTIVKKTLWFTEEDNEPVELRSKSKGRVRSYDYKWYYSSNKPHSRLRISDLRESDSAVYKFRFITNQPGGEYTGEPGVSLTVTDLHVQVIRSIYQSSSWAELKCVSSCPLAGRPSYVWYRNGQKMKEGTSPSYADYFNYQDSYSCAVKGHEDFRSPSINYPLDAPKVPSVLVSPSGEIVEGSSVTLTCSSDANPAATYTWYKKNGNPDQEPFRTGPQLDFVSIQSSDSAEFYCTVQNKLGKKTSDSTSIDVKYGPKMPSLMVRPSGEIVEGSSVTLTCSSDADPPVHKYTWYRENQTLLQGPERSYNFSSISSEDTGTYHCQSENQHGRINSSSVLIDVQCK</sequence>
<dbReference type="InterPro" id="IPR007110">
    <property type="entry name" value="Ig-like_dom"/>
</dbReference>
<dbReference type="PROSITE" id="PS50835">
    <property type="entry name" value="IG_LIKE"/>
    <property type="match status" value="3"/>
</dbReference>
<keyword evidence="3" id="KW-1185">Reference proteome</keyword>
<dbReference type="Proteomes" id="UP000472263">
    <property type="component" value="Chromosome 1"/>
</dbReference>
<feature type="domain" description="Ig-like" evidence="1">
    <location>
        <begin position="130"/>
        <end position="213"/>
    </location>
</feature>
<proteinExistence type="predicted"/>
<feature type="domain" description="Ig-like" evidence="1">
    <location>
        <begin position="219"/>
        <end position="304"/>
    </location>
</feature>
<dbReference type="InParanoid" id="A0A668A7C8"/>
<reference evidence="2" key="2">
    <citation type="submission" date="2025-08" db="UniProtKB">
        <authorList>
            <consortium name="Ensembl"/>
        </authorList>
    </citation>
    <scope>IDENTIFICATION</scope>
</reference>
<dbReference type="Pfam" id="PF13895">
    <property type="entry name" value="Ig_2"/>
    <property type="match status" value="2"/>
</dbReference>
<dbReference type="SUPFAM" id="SSF48726">
    <property type="entry name" value="Immunoglobulin"/>
    <property type="match status" value="3"/>
</dbReference>
<dbReference type="Gene3D" id="2.60.40.10">
    <property type="entry name" value="Immunoglobulins"/>
    <property type="match status" value="3"/>
</dbReference>
<dbReference type="SMART" id="SM00408">
    <property type="entry name" value="IGc2"/>
    <property type="match status" value="2"/>
</dbReference>
<dbReference type="InterPro" id="IPR036179">
    <property type="entry name" value="Ig-like_dom_sf"/>
</dbReference>
<accession>A0A668A7C8</accession>
<dbReference type="InterPro" id="IPR003598">
    <property type="entry name" value="Ig_sub2"/>
</dbReference>
<organism evidence="2 3">
    <name type="scientific">Myripristis murdjan</name>
    <name type="common">pinecone soldierfish</name>
    <dbReference type="NCBI Taxonomy" id="586833"/>
    <lineage>
        <taxon>Eukaryota</taxon>
        <taxon>Metazoa</taxon>
        <taxon>Chordata</taxon>
        <taxon>Craniata</taxon>
        <taxon>Vertebrata</taxon>
        <taxon>Euteleostomi</taxon>
        <taxon>Actinopterygii</taxon>
        <taxon>Neopterygii</taxon>
        <taxon>Teleostei</taxon>
        <taxon>Neoteleostei</taxon>
        <taxon>Acanthomorphata</taxon>
        <taxon>Holocentriformes</taxon>
        <taxon>Holocentridae</taxon>
        <taxon>Myripristis</taxon>
    </lineage>
</organism>
<dbReference type="SMART" id="SM00409">
    <property type="entry name" value="IG"/>
    <property type="match status" value="3"/>
</dbReference>
<reference evidence="2" key="1">
    <citation type="submission" date="2019-06" db="EMBL/GenBank/DDBJ databases">
        <authorList>
            <consortium name="Wellcome Sanger Institute Data Sharing"/>
        </authorList>
    </citation>
    <scope>NUCLEOTIDE SEQUENCE [LARGE SCALE GENOMIC DNA]</scope>
</reference>
<dbReference type="InterPro" id="IPR013783">
    <property type="entry name" value="Ig-like_fold"/>
</dbReference>
<dbReference type="PANTHER" id="PTHR46013:SF4">
    <property type="entry name" value="B-CELL RECEPTOR CD22-RELATED"/>
    <property type="match status" value="1"/>
</dbReference>
<protein>
    <recommendedName>
        <fullName evidence="1">Ig-like domain-containing protein</fullName>
    </recommendedName>
</protein>
<dbReference type="AlphaFoldDB" id="A0A668A7C8"/>
<evidence type="ECO:0000259" key="1">
    <source>
        <dbReference type="PROSITE" id="PS50835"/>
    </source>
</evidence>
<dbReference type="Ensembl" id="ENSMMDT00005048009.1">
    <property type="protein sequence ID" value="ENSMMDP00005047073.1"/>
    <property type="gene ID" value="ENSMMDG00005021489.1"/>
</dbReference>
<dbReference type="GeneTree" id="ENSGT01010000222294"/>
<evidence type="ECO:0000313" key="3">
    <source>
        <dbReference type="Proteomes" id="UP000472263"/>
    </source>
</evidence>
<name>A0A668A7C8_9TELE</name>
<feature type="domain" description="Ig-like" evidence="1">
    <location>
        <begin position="309"/>
        <end position="391"/>
    </location>
</feature>
<dbReference type="PANTHER" id="PTHR46013">
    <property type="entry name" value="VASCULAR CELL ADHESION MOLECULE 1"/>
    <property type="match status" value="1"/>
</dbReference>
<dbReference type="FunCoup" id="A0A668A7C8">
    <property type="interactions" value="716"/>
</dbReference>
<reference evidence="2" key="3">
    <citation type="submission" date="2025-09" db="UniProtKB">
        <authorList>
            <consortium name="Ensembl"/>
        </authorList>
    </citation>
    <scope>IDENTIFICATION</scope>
</reference>
<evidence type="ECO:0000313" key="2">
    <source>
        <dbReference type="Ensembl" id="ENSMMDP00005047073.1"/>
    </source>
</evidence>